<dbReference type="PANTHER" id="PTHR33365">
    <property type="entry name" value="YALI0B05434P"/>
    <property type="match status" value="1"/>
</dbReference>
<feature type="non-terminal residue" evidence="2">
    <location>
        <position position="196"/>
    </location>
</feature>
<name>A0A6A7BK28_9PLEO</name>
<evidence type="ECO:0008006" key="4">
    <source>
        <dbReference type="Google" id="ProtNLM"/>
    </source>
</evidence>
<evidence type="ECO:0000256" key="1">
    <source>
        <dbReference type="ARBA" id="ARBA00035112"/>
    </source>
</evidence>
<reference evidence="2" key="1">
    <citation type="submission" date="2020-01" db="EMBL/GenBank/DDBJ databases">
        <authorList>
            <consortium name="DOE Joint Genome Institute"/>
            <person name="Haridas S."/>
            <person name="Albert R."/>
            <person name="Binder M."/>
            <person name="Bloem J."/>
            <person name="Labutti K."/>
            <person name="Salamov A."/>
            <person name="Andreopoulos B."/>
            <person name="Baker S.E."/>
            <person name="Barry K."/>
            <person name="Bills G."/>
            <person name="Bluhm B.H."/>
            <person name="Cannon C."/>
            <person name="Castanera R."/>
            <person name="Culley D.E."/>
            <person name="Daum C."/>
            <person name="Ezra D."/>
            <person name="Gonzalez J.B."/>
            <person name="Henrissat B."/>
            <person name="Kuo A."/>
            <person name="Liang C."/>
            <person name="Lipzen A."/>
            <person name="Lutzoni F."/>
            <person name="Magnuson J."/>
            <person name="Mondo S."/>
            <person name="Nolan M."/>
            <person name="Ohm R."/>
            <person name="Pangilinan J."/>
            <person name="Park H.-J."/>
            <person name="Ramirez L."/>
            <person name="Alfaro M."/>
            <person name="Sun H."/>
            <person name="Tritt A."/>
            <person name="Yoshinaga Y."/>
            <person name="Zwiers L.-H."/>
            <person name="Turgeon B.G."/>
            <person name="Goodwin S.B."/>
            <person name="Spatafora J.W."/>
            <person name="Crous P.W."/>
            <person name="Grigoriev I.V."/>
        </authorList>
    </citation>
    <scope>NUCLEOTIDE SEQUENCE</scope>
    <source>
        <strain evidence="2">IPT5</strain>
    </source>
</reference>
<sequence length="196" mass="23281">MPWKLAPFEQEPSKLCRWFTQYWKEAVISCLLVLNLITWTRPWEKATNVKITNNLGIDESFTKELLWRTSTPYNPEDKNDRKAIDDAWNGIIPDHGIVALDRAWAEERGLMRSMYLPSNPQKVMYVLEAYHQLHCLTTTRKAFFDLMNHRPLERDMHHYDHCFDAMLQTITCTPSTNLMFTFGHRDVNQTQMRQCR</sequence>
<proteinExistence type="inferred from homology"/>
<dbReference type="OrthoDB" id="3750619at2759"/>
<dbReference type="InterPro" id="IPR021765">
    <property type="entry name" value="UstYa-like"/>
</dbReference>
<comment type="similarity">
    <text evidence="1">Belongs to the ustYa family.</text>
</comment>
<dbReference type="Proteomes" id="UP000799423">
    <property type="component" value="Unassembled WGS sequence"/>
</dbReference>
<dbReference type="EMBL" id="MU006290">
    <property type="protein sequence ID" value="KAF2855810.1"/>
    <property type="molecule type" value="Genomic_DNA"/>
</dbReference>
<evidence type="ECO:0000313" key="2">
    <source>
        <dbReference type="EMBL" id="KAF2855810.1"/>
    </source>
</evidence>
<dbReference type="GO" id="GO:0043386">
    <property type="term" value="P:mycotoxin biosynthetic process"/>
    <property type="evidence" value="ECO:0007669"/>
    <property type="project" value="InterPro"/>
</dbReference>
<gene>
    <name evidence="2" type="ORF">T440DRAFT_504373</name>
</gene>
<accession>A0A6A7BK28</accession>
<evidence type="ECO:0000313" key="3">
    <source>
        <dbReference type="Proteomes" id="UP000799423"/>
    </source>
</evidence>
<dbReference type="PANTHER" id="PTHR33365:SF6">
    <property type="entry name" value="OXIDASE USTYA"/>
    <property type="match status" value="1"/>
</dbReference>
<dbReference type="Pfam" id="PF11807">
    <property type="entry name" value="UstYa"/>
    <property type="match status" value="1"/>
</dbReference>
<keyword evidence="3" id="KW-1185">Reference proteome</keyword>
<protein>
    <recommendedName>
        <fullName evidence="4">Cyclochlorotine biosynthesis protein O</fullName>
    </recommendedName>
</protein>
<organism evidence="2 3">
    <name type="scientific">Plenodomus tracheiphilus IPT5</name>
    <dbReference type="NCBI Taxonomy" id="1408161"/>
    <lineage>
        <taxon>Eukaryota</taxon>
        <taxon>Fungi</taxon>
        <taxon>Dikarya</taxon>
        <taxon>Ascomycota</taxon>
        <taxon>Pezizomycotina</taxon>
        <taxon>Dothideomycetes</taxon>
        <taxon>Pleosporomycetidae</taxon>
        <taxon>Pleosporales</taxon>
        <taxon>Pleosporineae</taxon>
        <taxon>Leptosphaeriaceae</taxon>
        <taxon>Plenodomus</taxon>
    </lineage>
</organism>
<dbReference type="AlphaFoldDB" id="A0A6A7BK28"/>